<dbReference type="PANTHER" id="PTHR14237">
    <property type="entry name" value="MOLYBDOPTERIN COFACTOR SULFURASE MOSC"/>
    <property type="match status" value="1"/>
</dbReference>
<evidence type="ECO:0000313" key="3">
    <source>
        <dbReference type="EMBL" id="CUU23553.1"/>
    </source>
</evidence>
<evidence type="ECO:0008006" key="5">
    <source>
        <dbReference type="Google" id="ProtNLM"/>
    </source>
</evidence>
<sequence>MIMLSRLAVYPVKSMRGLQLSHAQVLPGGLAFDRIFMITDTDGTFITARQFPQMVLFTAALLTDGLHLSAPDGSSASVRFTDFSADAAATEVWGNHFTAHIAPAAINQWLSGFFPRAVQLRWTGNLPTRRVKQRDDVPLGFADGYPFLLTNDASLRDLQHRCPAGVRMEQFRPNLVIGGASAWAEDSWSSLRIGEIIFDVPKPCSRCIFTTVSPSRGQKHPSGEPLATLQCFRTAQDNSGDVDFGLNLIARNSGIIRTGDEVEILTLREPRHYGAGEVAESIKPLVQPEQSVTITYQGRHFRGNNQQILLEQLEMQGEKIAYSCRAGICGSCALRLVAGKVKPLKQTALQADGKVLSCSCIPDGDIELA</sequence>
<dbReference type="CDD" id="cd00207">
    <property type="entry name" value="fer2"/>
    <property type="match status" value="1"/>
</dbReference>
<dbReference type="PATRIC" id="fig|1619313.3.peg.1365"/>
<dbReference type="InterPro" id="IPR006058">
    <property type="entry name" value="2Fe2S_fd_BS"/>
</dbReference>
<evidence type="ECO:0000259" key="2">
    <source>
        <dbReference type="PROSITE" id="PS51340"/>
    </source>
</evidence>
<dbReference type="GO" id="GO:0003824">
    <property type="term" value="F:catalytic activity"/>
    <property type="evidence" value="ECO:0007669"/>
    <property type="project" value="InterPro"/>
</dbReference>
<dbReference type="STRING" id="1619313.EM595_1319"/>
<dbReference type="GO" id="GO:0030151">
    <property type="term" value="F:molybdenum ion binding"/>
    <property type="evidence" value="ECO:0007669"/>
    <property type="project" value="InterPro"/>
</dbReference>
<dbReference type="Proteomes" id="UP000059419">
    <property type="component" value="Chromosome 1"/>
</dbReference>
<organism evidence="3 4">
    <name type="scientific">Duffyella gerundensis</name>
    <dbReference type="NCBI Taxonomy" id="1619313"/>
    <lineage>
        <taxon>Bacteria</taxon>
        <taxon>Pseudomonadati</taxon>
        <taxon>Pseudomonadota</taxon>
        <taxon>Gammaproteobacteria</taxon>
        <taxon>Enterobacterales</taxon>
        <taxon>Erwiniaceae</taxon>
        <taxon>Duffyella</taxon>
    </lineage>
</organism>
<dbReference type="Gene3D" id="3.10.20.30">
    <property type="match status" value="1"/>
</dbReference>
<dbReference type="AlphaFoldDB" id="A0A0U5GK85"/>
<dbReference type="Pfam" id="PF03473">
    <property type="entry name" value="MOSC"/>
    <property type="match status" value="1"/>
</dbReference>
<dbReference type="EMBL" id="LN907827">
    <property type="protein sequence ID" value="CUU23553.1"/>
    <property type="molecule type" value="Genomic_DNA"/>
</dbReference>
<dbReference type="InterPro" id="IPR001041">
    <property type="entry name" value="2Fe-2S_ferredoxin-type"/>
</dbReference>
<feature type="domain" description="MOSC" evidence="2">
    <location>
        <begin position="115"/>
        <end position="265"/>
    </location>
</feature>
<dbReference type="InterPro" id="IPR012675">
    <property type="entry name" value="Beta-grasp_dom_sf"/>
</dbReference>
<dbReference type="SUPFAM" id="SSF141673">
    <property type="entry name" value="MOSC N-terminal domain-like"/>
    <property type="match status" value="1"/>
</dbReference>
<dbReference type="SUPFAM" id="SSF54292">
    <property type="entry name" value="2Fe-2S ferredoxin-like"/>
    <property type="match status" value="1"/>
</dbReference>
<accession>A0A0U5GK85</accession>
<dbReference type="PROSITE" id="PS51340">
    <property type="entry name" value="MOSC"/>
    <property type="match status" value="1"/>
</dbReference>
<evidence type="ECO:0000259" key="1">
    <source>
        <dbReference type="PROSITE" id="PS51085"/>
    </source>
</evidence>
<dbReference type="InterPro" id="IPR005302">
    <property type="entry name" value="MoCF_Sase_C"/>
</dbReference>
<gene>
    <name evidence="3" type="primary">ycbX</name>
    <name evidence="3" type="ORF">EM595_1319</name>
</gene>
<proteinExistence type="predicted"/>
<evidence type="ECO:0000313" key="4">
    <source>
        <dbReference type="Proteomes" id="UP000059419"/>
    </source>
</evidence>
<name>A0A0U5GK85_9GAMM</name>
<dbReference type="RefSeq" id="WP_067429291.1">
    <property type="nucleotide sequence ID" value="NZ_LN907827.1"/>
</dbReference>
<protein>
    <recommendedName>
        <fullName evidence="5">MOSC domain-containing protein</fullName>
    </recommendedName>
</protein>
<dbReference type="OrthoDB" id="581532at2"/>
<reference evidence="4" key="1">
    <citation type="submission" date="2015-11" db="EMBL/GenBank/DDBJ databases">
        <authorList>
            <person name="Blom J."/>
        </authorList>
    </citation>
    <scope>NUCLEOTIDE SEQUENCE [LARGE SCALE GENOMIC DNA]</scope>
</reference>
<dbReference type="GO" id="GO:0030170">
    <property type="term" value="F:pyridoxal phosphate binding"/>
    <property type="evidence" value="ECO:0007669"/>
    <property type="project" value="InterPro"/>
</dbReference>
<dbReference type="InterPro" id="IPR036010">
    <property type="entry name" value="2Fe-2S_ferredoxin-like_sf"/>
</dbReference>
<dbReference type="KEGG" id="ege:EM595_1319"/>
<dbReference type="SUPFAM" id="SSF50800">
    <property type="entry name" value="PK beta-barrel domain-like"/>
    <property type="match status" value="1"/>
</dbReference>
<dbReference type="PROSITE" id="PS51085">
    <property type="entry name" value="2FE2S_FER_2"/>
    <property type="match status" value="1"/>
</dbReference>
<dbReference type="PANTHER" id="PTHR14237:SF19">
    <property type="entry name" value="MITOCHONDRIAL AMIDOXIME REDUCING COMPONENT 1"/>
    <property type="match status" value="1"/>
</dbReference>
<keyword evidence="4" id="KW-1185">Reference proteome</keyword>
<dbReference type="PROSITE" id="PS00197">
    <property type="entry name" value="2FE2S_FER_1"/>
    <property type="match status" value="1"/>
</dbReference>
<dbReference type="GO" id="GO:0051537">
    <property type="term" value="F:2 iron, 2 sulfur cluster binding"/>
    <property type="evidence" value="ECO:0007669"/>
    <property type="project" value="InterPro"/>
</dbReference>
<dbReference type="Pfam" id="PF00111">
    <property type="entry name" value="Fer2"/>
    <property type="match status" value="1"/>
</dbReference>
<feature type="domain" description="2Fe-2S ferredoxin-type" evidence="1">
    <location>
        <begin position="290"/>
        <end position="369"/>
    </location>
</feature>
<dbReference type="Pfam" id="PF03476">
    <property type="entry name" value="MOSC_N"/>
    <property type="match status" value="1"/>
</dbReference>
<dbReference type="InterPro" id="IPR011037">
    <property type="entry name" value="Pyrv_Knase-like_insert_dom_sf"/>
</dbReference>
<dbReference type="InterPro" id="IPR005303">
    <property type="entry name" value="MOCOS_middle"/>
</dbReference>